<dbReference type="PANTHER" id="PTHR43649">
    <property type="entry name" value="ARABINOSE-BINDING PROTEIN-RELATED"/>
    <property type="match status" value="1"/>
</dbReference>
<dbReference type="RefSeq" id="WP_314803331.1">
    <property type="nucleotide sequence ID" value="NZ_CP130319.1"/>
</dbReference>
<keyword evidence="1" id="KW-0732">Signal</keyword>
<reference evidence="2" key="1">
    <citation type="submission" date="2022-02" db="EMBL/GenBank/DDBJ databases">
        <title>Paenibacillus sp. MBLB1832 Whole Genome Shotgun Sequencing.</title>
        <authorList>
            <person name="Hwang C.Y."/>
            <person name="Cho E.-S."/>
            <person name="Seo M.-J."/>
        </authorList>
    </citation>
    <scope>NUCLEOTIDE SEQUENCE</scope>
    <source>
        <strain evidence="2">MBLB1832</strain>
    </source>
</reference>
<evidence type="ECO:0000313" key="2">
    <source>
        <dbReference type="EMBL" id="WNR46057.1"/>
    </source>
</evidence>
<name>A0AA96RNY6_9BACL</name>
<evidence type="ECO:0000313" key="3">
    <source>
        <dbReference type="Proteomes" id="UP001304650"/>
    </source>
</evidence>
<dbReference type="PROSITE" id="PS51257">
    <property type="entry name" value="PROKAR_LIPOPROTEIN"/>
    <property type="match status" value="1"/>
</dbReference>
<dbReference type="EMBL" id="CP130319">
    <property type="protein sequence ID" value="WNR46057.1"/>
    <property type="molecule type" value="Genomic_DNA"/>
</dbReference>
<dbReference type="Proteomes" id="UP001304650">
    <property type="component" value="Chromosome"/>
</dbReference>
<keyword evidence="3" id="KW-1185">Reference proteome</keyword>
<dbReference type="PANTHER" id="PTHR43649:SF12">
    <property type="entry name" value="DIACETYLCHITOBIOSE BINDING PROTEIN DASA"/>
    <property type="match status" value="1"/>
</dbReference>
<gene>
    <name evidence="2" type="ORF">MJB10_08185</name>
</gene>
<dbReference type="AlphaFoldDB" id="A0AA96RNY6"/>
<dbReference type="Pfam" id="PF01547">
    <property type="entry name" value="SBP_bac_1"/>
    <property type="match status" value="1"/>
</dbReference>
<dbReference type="InterPro" id="IPR006059">
    <property type="entry name" value="SBP"/>
</dbReference>
<organism evidence="2 3">
    <name type="scientific">Paenibacillus roseopurpureus</name>
    <dbReference type="NCBI Taxonomy" id="2918901"/>
    <lineage>
        <taxon>Bacteria</taxon>
        <taxon>Bacillati</taxon>
        <taxon>Bacillota</taxon>
        <taxon>Bacilli</taxon>
        <taxon>Bacillales</taxon>
        <taxon>Paenibacillaceae</taxon>
        <taxon>Paenibacillus</taxon>
    </lineage>
</organism>
<sequence>MTKKPRYKKIAAAFSVLLISSVLSACPNEGPPLENSGIGIGKFDPPVTITTVGCMNNTILFLNNENLTDNIHTRWAKDELGINLAYKWVTTTDQCNNKIRLYLATNDKLPDVIKIANNSSDDQLIADLVDSGKLLDIREAFDRYASDKLKAIFKRDPSYWYQVNKDGLLYGFPILEREHQNEPVLWVRQDWLDQLHMEAPRNFDELEKVMEAMYNTDFGQGLHNPPLSISLKEGPVQWRSDASWLFGAYGVIPTFWNKWRGEKLEYGSIQPEVKTALARLQSWFKKGYISPNSALIVPSKADEDFRQGKAGIIAGPVFTATSTIRSSTGLLKNEPLAVVKPYPIPAGPTGKVGKRDSRVPNGALLVSKDFKHLDALFLYLNKIYEYSDPEWGSKYENGWKEGYDYVIKDGKVSRNPADNPAGFRVNINSYFLTTGQPIDPLLEFNARLKFYEGGMPTTPLEEQIYINSADLTKKEPSTNLEWMATKIIKDQKAASIRNLFLGSQTETMRQKWEALSNLERDTFLRIIYNKDSVNEFDNFVTRWKEMGGDQITQEVNDWYRSVSSK</sequence>
<protein>
    <submittedName>
        <fullName evidence="2">Extracellular solute-binding protein</fullName>
    </submittedName>
</protein>
<feature type="signal peptide" evidence="1">
    <location>
        <begin position="1"/>
        <end position="25"/>
    </location>
</feature>
<evidence type="ECO:0000256" key="1">
    <source>
        <dbReference type="SAM" id="SignalP"/>
    </source>
</evidence>
<proteinExistence type="predicted"/>
<accession>A0AA96RNY6</accession>
<dbReference type="KEGG" id="proo:MJB10_08185"/>
<dbReference type="SUPFAM" id="SSF53850">
    <property type="entry name" value="Periplasmic binding protein-like II"/>
    <property type="match status" value="1"/>
</dbReference>
<dbReference type="InterPro" id="IPR050490">
    <property type="entry name" value="Bact_solute-bd_prot1"/>
</dbReference>
<feature type="chain" id="PRO_5041688118" evidence="1">
    <location>
        <begin position="26"/>
        <end position="565"/>
    </location>
</feature>
<dbReference type="Gene3D" id="3.40.190.10">
    <property type="entry name" value="Periplasmic binding protein-like II"/>
    <property type="match status" value="2"/>
</dbReference>